<keyword evidence="10" id="KW-0724">Serotonin biosynthesis</keyword>
<dbReference type="Pfam" id="PF00351">
    <property type="entry name" value="Biopterin_H"/>
    <property type="match status" value="1"/>
</dbReference>
<keyword evidence="8 15" id="KW-0408">Iron</keyword>
<evidence type="ECO:0000256" key="2">
    <source>
        <dbReference type="ARBA" id="ARBA00004783"/>
    </source>
</evidence>
<dbReference type="SUPFAM" id="SSF56534">
    <property type="entry name" value="Aromatic aminoacid monoxygenases, catalytic and oligomerization domains"/>
    <property type="match status" value="1"/>
</dbReference>
<dbReference type="FunFam" id="1.10.800.10:FF:000004">
    <property type="entry name" value="Tyrosine 3-monooxygenase"/>
    <property type="match status" value="1"/>
</dbReference>
<feature type="binding site" evidence="15">
    <location>
        <position position="318"/>
    </location>
    <ligand>
        <name>Fe cation</name>
        <dbReference type="ChEBI" id="CHEBI:24875"/>
    </ligand>
</feature>
<dbReference type="InterPro" id="IPR002912">
    <property type="entry name" value="ACT_dom"/>
</dbReference>
<evidence type="ECO:0000256" key="18">
    <source>
        <dbReference type="SAM" id="MobiDB-lite"/>
    </source>
</evidence>
<dbReference type="NCBIfam" id="TIGR01270">
    <property type="entry name" value="Trp_5_monoox"/>
    <property type="match status" value="1"/>
</dbReference>
<dbReference type="InterPro" id="IPR019773">
    <property type="entry name" value="Tyrosine_3-monooxygenase-like"/>
</dbReference>
<evidence type="ECO:0000256" key="15">
    <source>
        <dbReference type="PIRSR" id="PIRSR000336-1"/>
    </source>
</evidence>
<accession>A0A9P0KDF6</accession>
<dbReference type="CDD" id="cd03346">
    <property type="entry name" value="eu_TrpOH"/>
    <property type="match status" value="1"/>
</dbReference>
<reference evidence="21" key="1">
    <citation type="submission" date="2022-03" db="EMBL/GenBank/DDBJ databases">
        <authorList>
            <person name="Sayadi A."/>
        </authorList>
    </citation>
    <scope>NUCLEOTIDE SEQUENCE</scope>
</reference>
<keyword evidence="6 15" id="KW-0479">Metal-binding</keyword>
<evidence type="ECO:0000256" key="8">
    <source>
        <dbReference type="ARBA" id="ARBA00023004"/>
    </source>
</evidence>
<gene>
    <name evidence="21" type="ORF">ACAOBT_LOCUS8949</name>
</gene>
<dbReference type="EMBL" id="CAKOFQ010006775">
    <property type="protein sequence ID" value="CAH1970489.1"/>
    <property type="molecule type" value="Genomic_DNA"/>
</dbReference>
<comment type="cofactor">
    <cofactor evidence="1 17">
        <name>Fe(2+)</name>
        <dbReference type="ChEBI" id="CHEBI:29033"/>
    </cofactor>
</comment>
<evidence type="ECO:0000313" key="22">
    <source>
        <dbReference type="Proteomes" id="UP001152888"/>
    </source>
</evidence>
<evidence type="ECO:0000256" key="17">
    <source>
        <dbReference type="PIRSR" id="PIRSR601273-2"/>
    </source>
</evidence>
<dbReference type="OrthoDB" id="983542at2759"/>
<evidence type="ECO:0000256" key="7">
    <source>
        <dbReference type="ARBA" id="ARBA00023002"/>
    </source>
</evidence>
<evidence type="ECO:0000256" key="16">
    <source>
        <dbReference type="PIRSR" id="PIRSR601273-1"/>
    </source>
</evidence>
<dbReference type="GO" id="GO:0005506">
    <property type="term" value="F:iron ion binding"/>
    <property type="evidence" value="ECO:0007669"/>
    <property type="project" value="InterPro"/>
</dbReference>
<dbReference type="GO" id="GO:0042416">
    <property type="term" value="P:dopamine biosynthetic process"/>
    <property type="evidence" value="ECO:0007669"/>
    <property type="project" value="UniProtKB-ARBA"/>
</dbReference>
<dbReference type="PANTHER" id="PTHR11473:SF16">
    <property type="entry name" value="TRYPTOPHAN 5-HYDROXYLASE 2"/>
    <property type="match status" value="1"/>
</dbReference>
<dbReference type="PRINTS" id="PR00372">
    <property type="entry name" value="FYWHYDRXLASE"/>
</dbReference>
<evidence type="ECO:0000256" key="11">
    <source>
        <dbReference type="ARBA" id="ARBA00040889"/>
    </source>
</evidence>
<evidence type="ECO:0000256" key="9">
    <source>
        <dbReference type="ARBA" id="ARBA00023033"/>
    </source>
</evidence>
<feature type="binding site" evidence="16">
    <location>
        <position position="311"/>
    </location>
    <ligand>
        <name>L-tryptophan</name>
        <dbReference type="ChEBI" id="CHEBI:57912"/>
    </ligand>
</feature>
<feature type="domain" description="ACT" evidence="20">
    <location>
        <begin position="55"/>
        <end position="132"/>
    </location>
</feature>
<dbReference type="PROSITE" id="PS00367">
    <property type="entry name" value="BH4_AAA_HYDROXYL_1"/>
    <property type="match status" value="1"/>
</dbReference>
<dbReference type="GO" id="GO:0009072">
    <property type="term" value="P:aromatic amino acid metabolic process"/>
    <property type="evidence" value="ECO:0007669"/>
    <property type="project" value="InterPro"/>
</dbReference>
<evidence type="ECO:0000256" key="1">
    <source>
        <dbReference type="ARBA" id="ARBA00001954"/>
    </source>
</evidence>
<protein>
    <recommendedName>
        <fullName evidence="11">Tryptophan 5-hydroxylase 2</fullName>
        <ecNumber evidence="4">1.14.16.4</ecNumber>
    </recommendedName>
    <alternativeName>
        <fullName evidence="12">Tryptophan 5-monooxygenase 2</fullName>
    </alternativeName>
</protein>
<organism evidence="21 22">
    <name type="scientific">Acanthoscelides obtectus</name>
    <name type="common">Bean weevil</name>
    <name type="synonym">Bruchus obtectus</name>
    <dbReference type="NCBI Taxonomy" id="200917"/>
    <lineage>
        <taxon>Eukaryota</taxon>
        <taxon>Metazoa</taxon>
        <taxon>Ecdysozoa</taxon>
        <taxon>Arthropoda</taxon>
        <taxon>Hexapoda</taxon>
        <taxon>Insecta</taxon>
        <taxon>Pterygota</taxon>
        <taxon>Neoptera</taxon>
        <taxon>Endopterygota</taxon>
        <taxon>Coleoptera</taxon>
        <taxon>Polyphaga</taxon>
        <taxon>Cucujiformia</taxon>
        <taxon>Chrysomeloidea</taxon>
        <taxon>Chrysomelidae</taxon>
        <taxon>Bruchinae</taxon>
        <taxon>Bruchini</taxon>
        <taxon>Acanthoscelides</taxon>
    </lineage>
</organism>
<proteinExistence type="inferred from homology"/>
<sequence>MSGSGKPLLGLWLYRSTDDGWSYKEESPPIALKPTQLKSQNGEDKGAEEEKQRISIIFTLKNQVGGLVRALQAFQDLGINVQHIESRPSQTGDNQADFLVDIECEPRKVEQVSRMLKREVLTMVIGSYGSGDEEFPPPTPLSATTSFDYDDMPWFPKKISDLDNAQNVLMYGSELDADHPGFKDPVYRKRREQFYRIAMNYKHGQPIPKVKYTPEEIKTWGIVFRELHKLYQRHACKEYLDNWPQLVKYCGYREDNIPQLQDVSVFLKRKTGFQLRPVAGYLSPRDFLSGLAFRVFHCTQYIRHSTDPFYTPEPDCCHELLGHMPLLANPSFAQFSQEIGLASLGASEEDVSKLATLYFFTVEFGLAKQDGELKVYGAGLLSSVAELKHALSSPEKVRRFDPGLTCEQECIITDYQLGYWYTDSFEEAKEKMRTFAESIQRPFGLRYNPYTCSVEVLSNAQKITAVVSELRGDLCIVNSALKKISARDSTLDVDHITTLLQKGLACSETNGADSESGDDRQEQKK</sequence>
<evidence type="ECO:0000256" key="12">
    <source>
        <dbReference type="ARBA" id="ARBA00042662"/>
    </source>
</evidence>
<comment type="similarity">
    <text evidence="3">Belongs to the biopterin-dependent aromatic amino acid hydroxylase family.</text>
</comment>
<evidence type="ECO:0000256" key="5">
    <source>
        <dbReference type="ARBA" id="ARBA00022553"/>
    </source>
</evidence>
<dbReference type="GO" id="GO:0004510">
    <property type="term" value="F:tryptophan 5-monooxygenase activity"/>
    <property type="evidence" value="ECO:0007669"/>
    <property type="project" value="UniProtKB-EC"/>
</dbReference>
<feature type="binding site" evidence="16">
    <location>
        <position position="412"/>
    </location>
    <ligand>
        <name>L-tryptophan</name>
        <dbReference type="ChEBI" id="CHEBI:57912"/>
    </ligand>
</feature>
<comment type="caution">
    <text evidence="21">The sequence shown here is derived from an EMBL/GenBank/DDBJ whole genome shotgun (WGS) entry which is preliminary data.</text>
</comment>
<evidence type="ECO:0000259" key="20">
    <source>
        <dbReference type="PROSITE" id="PS51671"/>
    </source>
</evidence>
<feature type="binding site" evidence="16">
    <location>
        <position position="303"/>
    </location>
    <ligand>
        <name>L-tryptophan</name>
        <dbReference type="ChEBI" id="CHEBI:57912"/>
    </ligand>
</feature>
<dbReference type="InterPro" id="IPR041904">
    <property type="entry name" value="TrpOH_cat"/>
</dbReference>
<evidence type="ECO:0000256" key="6">
    <source>
        <dbReference type="ARBA" id="ARBA00022723"/>
    </source>
</evidence>
<dbReference type="PROSITE" id="PS51671">
    <property type="entry name" value="ACT"/>
    <property type="match status" value="1"/>
</dbReference>
<dbReference type="SUPFAM" id="SSF55021">
    <property type="entry name" value="ACT-like"/>
    <property type="match status" value="1"/>
</dbReference>
<name>A0A9P0KDF6_ACAOB</name>
<dbReference type="PANTHER" id="PTHR11473">
    <property type="entry name" value="AROMATIC AMINO ACID HYDROXYLASE"/>
    <property type="match status" value="1"/>
</dbReference>
<dbReference type="PIRSF" id="PIRSF000336">
    <property type="entry name" value="TH"/>
    <property type="match status" value="1"/>
</dbReference>
<evidence type="ECO:0000259" key="19">
    <source>
        <dbReference type="PROSITE" id="PS51410"/>
    </source>
</evidence>
<evidence type="ECO:0000256" key="3">
    <source>
        <dbReference type="ARBA" id="ARBA00009712"/>
    </source>
</evidence>
<feature type="binding site" evidence="15">
    <location>
        <position position="323"/>
    </location>
    <ligand>
        <name>Fe cation</name>
        <dbReference type="ChEBI" id="CHEBI:24875"/>
    </ligand>
</feature>
<comment type="pathway">
    <text evidence="2">Aromatic compound metabolism; serotonin biosynthesis; serotonin from L-tryptophan: step 1/2.</text>
</comment>
<dbReference type="InterPro" id="IPR036329">
    <property type="entry name" value="Aro-AA_hydroxylase_C_sf"/>
</dbReference>
<dbReference type="InterPro" id="IPR019774">
    <property type="entry name" value="Aromatic-AA_hydroxylase_C"/>
</dbReference>
<keyword evidence="5" id="KW-0597">Phosphoprotein</keyword>
<keyword evidence="7" id="KW-0560">Oxidoreductase</keyword>
<comment type="catalytic activity">
    <reaction evidence="13">
        <text>(6R)-L-erythro-5,6,7,8-tetrahydrobiopterin + L-tryptophan + O2 = 5-hydroxy-L-tryptophan + (4aS,6R)-4a-hydroxy-L-erythro-5,6,7,8-tetrahydrobiopterin</text>
        <dbReference type="Rhea" id="RHEA:16709"/>
        <dbReference type="ChEBI" id="CHEBI:15379"/>
        <dbReference type="ChEBI" id="CHEBI:15642"/>
        <dbReference type="ChEBI" id="CHEBI:57912"/>
        <dbReference type="ChEBI" id="CHEBI:58266"/>
        <dbReference type="ChEBI" id="CHEBI:59560"/>
        <dbReference type="EC" id="1.14.16.4"/>
    </reaction>
</comment>
<dbReference type="Gene3D" id="1.10.800.10">
    <property type="entry name" value="Aromatic amino acid hydroxylase"/>
    <property type="match status" value="1"/>
</dbReference>
<feature type="binding site" evidence="15">
    <location>
        <position position="363"/>
    </location>
    <ligand>
        <name>Fe cation</name>
        <dbReference type="ChEBI" id="CHEBI:24875"/>
    </ligand>
</feature>
<dbReference type="Pfam" id="PF01842">
    <property type="entry name" value="ACT"/>
    <property type="match status" value="1"/>
</dbReference>
<dbReference type="GO" id="GO:0043005">
    <property type="term" value="C:neuron projection"/>
    <property type="evidence" value="ECO:0007669"/>
    <property type="project" value="TreeGrafter"/>
</dbReference>
<dbReference type="InterPro" id="IPR001273">
    <property type="entry name" value="ArAA_hydroxylase"/>
</dbReference>
<evidence type="ECO:0000256" key="4">
    <source>
        <dbReference type="ARBA" id="ARBA00012002"/>
    </source>
</evidence>
<evidence type="ECO:0000256" key="13">
    <source>
        <dbReference type="ARBA" id="ARBA00048860"/>
    </source>
</evidence>
<dbReference type="PROSITE" id="PS51410">
    <property type="entry name" value="BH4_AAA_HYDROXYL_2"/>
    <property type="match status" value="1"/>
</dbReference>
<dbReference type="GO" id="GO:0048066">
    <property type="term" value="P:developmental pigmentation"/>
    <property type="evidence" value="ECO:0007669"/>
    <property type="project" value="UniProtKB-ARBA"/>
</dbReference>
<feature type="binding site" evidence="16">
    <location>
        <position position="382"/>
    </location>
    <ligand>
        <name>L-tryptophan</name>
        <dbReference type="ChEBI" id="CHEBI:57912"/>
    </ligand>
</feature>
<keyword evidence="22" id="KW-1185">Reference proteome</keyword>
<dbReference type="EC" id="1.14.16.4" evidence="4"/>
<keyword evidence="9" id="KW-0503">Monooxygenase</keyword>
<dbReference type="AlphaFoldDB" id="A0A9P0KDF6"/>
<dbReference type="GO" id="GO:0042427">
    <property type="term" value="P:serotonin biosynthetic process"/>
    <property type="evidence" value="ECO:0007669"/>
    <property type="project" value="UniProtKB-KW"/>
</dbReference>
<evidence type="ECO:0000313" key="21">
    <source>
        <dbReference type="EMBL" id="CAH1970489.1"/>
    </source>
</evidence>
<feature type="domain" description="Biopterin-dependent aromatic amino acid hydroxylase family profile" evidence="19">
    <location>
        <begin position="139"/>
        <end position="485"/>
    </location>
</feature>
<dbReference type="Proteomes" id="UP001152888">
    <property type="component" value="Unassembled WGS sequence"/>
</dbReference>
<evidence type="ECO:0000256" key="10">
    <source>
        <dbReference type="ARBA" id="ARBA00023094"/>
    </source>
</evidence>
<dbReference type="InterPro" id="IPR045865">
    <property type="entry name" value="ACT-like_dom_sf"/>
</dbReference>
<comment type="subunit">
    <text evidence="14">Interacts with DNAJC12.</text>
</comment>
<dbReference type="InterPro" id="IPR018301">
    <property type="entry name" value="ArAA_hydroxylase_Fe/CU_BS"/>
</dbReference>
<feature type="binding site" evidence="16">
    <location>
        <position position="281"/>
    </location>
    <ligand>
        <name>L-tryptophan</name>
        <dbReference type="ChEBI" id="CHEBI:57912"/>
    </ligand>
</feature>
<dbReference type="InterPro" id="IPR036951">
    <property type="entry name" value="ArAA_hydroxylase_sf"/>
</dbReference>
<feature type="region of interest" description="Disordered" evidence="18">
    <location>
        <begin position="24"/>
        <end position="48"/>
    </location>
</feature>
<dbReference type="InterPro" id="IPR005963">
    <property type="entry name" value="Trp_5_mOase"/>
</dbReference>
<evidence type="ECO:0000256" key="14">
    <source>
        <dbReference type="ARBA" id="ARBA00062416"/>
    </source>
</evidence>
<dbReference type="CDD" id="cd04929">
    <property type="entry name" value="ACT_TPH"/>
    <property type="match status" value="1"/>
</dbReference>